<dbReference type="Pfam" id="PF00685">
    <property type="entry name" value="Sulfotransfer_1"/>
    <property type="match status" value="1"/>
</dbReference>
<dbReference type="InterPro" id="IPR043582">
    <property type="entry name" value="CaBP1/2/4/5"/>
</dbReference>
<evidence type="ECO:0000256" key="1">
    <source>
        <dbReference type="ARBA" id="ARBA00004496"/>
    </source>
</evidence>
<keyword evidence="4" id="KW-0808">Transferase</keyword>
<evidence type="ECO:0000256" key="7">
    <source>
        <dbReference type="ARBA" id="ARBA00022837"/>
    </source>
</evidence>
<feature type="domain" description="EF-hand" evidence="11">
    <location>
        <begin position="133"/>
        <end position="168"/>
    </location>
</feature>
<dbReference type="InterPro" id="IPR000562">
    <property type="entry name" value="FN_type2_dom"/>
</dbReference>
<evidence type="ECO:0000259" key="12">
    <source>
        <dbReference type="PROSITE" id="PS51092"/>
    </source>
</evidence>
<dbReference type="InterPro" id="IPR018247">
    <property type="entry name" value="EF_Hand_1_Ca_BS"/>
</dbReference>
<evidence type="ECO:0000256" key="8">
    <source>
        <dbReference type="ARBA" id="ARBA00023157"/>
    </source>
</evidence>
<comment type="catalytic activity">
    <reaction evidence="9">
        <text>4-ethylphenol + 3'-phosphoadenylyl sulfate = 4-ethylphenyl sulfate + adenosine 3',5'-bisphosphate + H(+)</text>
        <dbReference type="Rhea" id="RHEA:70607"/>
        <dbReference type="ChEBI" id="CHEBI:15378"/>
        <dbReference type="ChEBI" id="CHEBI:49584"/>
        <dbReference type="ChEBI" id="CHEBI:58339"/>
        <dbReference type="ChEBI" id="CHEBI:58343"/>
        <dbReference type="ChEBI" id="CHEBI:133681"/>
    </reaction>
    <physiologicalReaction direction="left-to-right" evidence="9">
        <dbReference type="Rhea" id="RHEA:70608"/>
    </physiologicalReaction>
</comment>
<keyword evidence="14" id="KW-1185">Reference proteome</keyword>
<evidence type="ECO:0000313" key="13">
    <source>
        <dbReference type="EMBL" id="KAI4534748.1"/>
    </source>
</evidence>
<accession>A0AAD4Y4Z8</accession>
<dbReference type="FunFam" id="1.10.238.10:FF:000069">
    <property type="entry name" value="calcium-binding protein 1 isoform X1"/>
    <property type="match status" value="1"/>
</dbReference>
<feature type="domain" description="Fibronectin type-II" evidence="12">
    <location>
        <begin position="209"/>
        <end position="253"/>
    </location>
</feature>
<feature type="domain" description="EF-hand" evidence="11">
    <location>
        <begin position="56"/>
        <end position="91"/>
    </location>
</feature>
<dbReference type="InterPro" id="IPR000863">
    <property type="entry name" value="Sulfotransferase_dom"/>
</dbReference>
<dbReference type="Proteomes" id="UP001214576">
    <property type="component" value="Unassembled WGS sequence"/>
</dbReference>
<reference evidence="13" key="1">
    <citation type="submission" date="2022-03" db="EMBL/GenBank/DDBJ databases">
        <title>Genomic analyses of argali, domestic sheep and their hybrids provide insights into chromosomal evolution, heterosis and genetic basis of agronomic traits.</title>
        <authorList>
            <person name="Li M."/>
        </authorList>
    </citation>
    <scope>NUCLEOTIDE SEQUENCE</scope>
    <source>
        <strain evidence="13">CAU-MHL-2022a</strain>
        <tissue evidence="13">Skin</tissue>
    </source>
</reference>
<dbReference type="SUPFAM" id="SSF57440">
    <property type="entry name" value="Kringle-like"/>
    <property type="match status" value="2"/>
</dbReference>
<dbReference type="GO" id="GO:0005509">
    <property type="term" value="F:calcium ion binding"/>
    <property type="evidence" value="ECO:0007669"/>
    <property type="project" value="InterPro"/>
</dbReference>
<sequence length="634" mass="74434">MTPSMQFPMGPACIFLRKGIAEKQRVRLGAMGKDGGKLGCGEEKGCDRQERPLGPDEIEELREAFLEFDKDRDGFISCKDLGNLMRTMGYMPTEMELIELGQQIRMNLGGRVDFDDFVELMTPKLLAETAGMIGVQEMRDAFKEFDANGDGEITLVELQQAMQRLLGDKLTSQEISEVVQEADINGDGTVDFEDTYLPTMETVTHLPEVKEGKCFFPFRYRDGIFYDCVQFKVKHKWCSLNETYEGYWKYCSEEDLIVRISPPFPVFHNYSCIFPFMYDDIIYYNCISVRSDYAWCSIDKIFQVIFGSWFDHIRGWMSMRDKENFLILSYEEMKWDTRSTVEKICRFLGKKLEPEELNSVLKNSSFQAMKENNMSNYSLLKGQYFEENGQLLRKGTNWLIETVCLIYSKGDPKWVQSEPIWDRSPWVETKTGYELLKEKEGPRLISSHLPIQLFPKSFFKSKAKMVYLVRNPRDVFVSGYFFWRSAKFVKRPQSLEQYFEWFIQGNMPFGSWFDHTRGWMSMRDKENFLVLSYEEMKWDTRSTVEKICQFLGKKLEPEELNSVLKNSSFQVMKENNMSNFSLLKGQYLEENGHLLRKGMTGDWKNYFTVAQAETFDKLFREKMADLPQELFPWE</sequence>
<evidence type="ECO:0000259" key="11">
    <source>
        <dbReference type="PROSITE" id="PS50222"/>
    </source>
</evidence>
<dbReference type="AlphaFoldDB" id="A0AAD4Y4Z8"/>
<keyword evidence="8" id="KW-1015">Disulfide bond</keyword>
<comment type="similarity">
    <text evidence="2">Belongs to the sulfotransferase 1 family.</text>
</comment>
<dbReference type="GO" id="GO:0004062">
    <property type="term" value="F:aryl sulfotransferase activity"/>
    <property type="evidence" value="ECO:0007669"/>
    <property type="project" value="UniProtKB-ARBA"/>
</dbReference>
<evidence type="ECO:0000256" key="6">
    <source>
        <dbReference type="ARBA" id="ARBA00022737"/>
    </source>
</evidence>
<proteinExistence type="inferred from homology"/>
<evidence type="ECO:0000256" key="3">
    <source>
        <dbReference type="ARBA" id="ARBA00022490"/>
    </source>
</evidence>
<dbReference type="SMART" id="SM00054">
    <property type="entry name" value="EFh"/>
    <property type="match status" value="3"/>
</dbReference>
<dbReference type="InterPro" id="IPR036943">
    <property type="entry name" value="FN_type2_sf"/>
</dbReference>
<comment type="caution">
    <text evidence="13">The sequence shown here is derived from an EMBL/GenBank/DDBJ whole genome shotgun (WGS) entry which is preliminary data.</text>
</comment>
<dbReference type="PROSITE" id="PS50222">
    <property type="entry name" value="EF_HAND_2"/>
    <property type="match status" value="2"/>
</dbReference>
<evidence type="ECO:0000256" key="10">
    <source>
        <dbReference type="PROSITE-ProRule" id="PRU00479"/>
    </source>
</evidence>
<dbReference type="Gene3D" id="3.40.50.300">
    <property type="entry name" value="P-loop containing nucleotide triphosphate hydrolases"/>
    <property type="match status" value="2"/>
</dbReference>
<dbReference type="SUPFAM" id="SSF52540">
    <property type="entry name" value="P-loop containing nucleoside triphosphate hydrolases"/>
    <property type="match status" value="2"/>
</dbReference>
<evidence type="ECO:0000256" key="9">
    <source>
        <dbReference type="ARBA" id="ARBA00048219"/>
    </source>
</evidence>
<dbReference type="GO" id="GO:0005246">
    <property type="term" value="F:calcium channel regulator activity"/>
    <property type="evidence" value="ECO:0007669"/>
    <property type="project" value="TreeGrafter"/>
</dbReference>
<keyword evidence="6" id="KW-0677">Repeat</keyword>
<dbReference type="InterPro" id="IPR027417">
    <property type="entry name" value="P-loop_NTPase"/>
</dbReference>
<evidence type="ECO:0000256" key="2">
    <source>
        <dbReference type="ARBA" id="ARBA00005771"/>
    </source>
</evidence>
<dbReference type="Pfam" id="PF13499">
    <property type="entry name" value="EF-hand_7"/>
    <property type="match status" value="2"/>
</dbReference>
<name>A0AAD4Y4Z8_OVIAM</name>
<keyword evidence="3" id="KW-0963">Cytoplasm</keyword>
<evidence type="ECO:0000256" key="4">
    <source>
        <dbReference type="ARBA" id="ARBA00022679"/>
    </source>
</evidence>
<comment type="subcellular location">
    <subcellularLocation>
        <location evidence="1">Cytoplasm</location>
    </subcellularLocation>
</comment>
<protein>
    <recommendedName>
        <fullName evidence="15">Sulfotransferase</fullName>
    </recommendedName>
</protein>
<comment type="caution">
    <text evidence="10">Lacks conserved residue(s) required for the propagation of feature annotation.</text>
</comment>
<dbReference type="Gene3D" id="2.10.10.10">
    <property type="entry name" value="Fibronectin, type II, collagen-binding"/>
    <property type="match status" value="1"/>
</dbReference>
<dbReference type="Gene3D" id="1.10.238.10">
    <property type="entry name" value="EF-hand"/>
    <property type="match status" value="2"/>
</dbReference>
<evidence type="ECO:0000313" key="14">
    <source>
        <dbReference type="Proteomes" id="UP001214576"/>
    </source>
</evidence>
<evidence type="ECO:0008006" key="15">
    <source>
        <dbReference type="Google" id="ProtNLM"/>
    </source>
</evidence>
<dbReference type="SUPFAM" id="SSF47473">
    <property type="entry name" value="EF-hand"/>
    <property type="match status" value="1"/>
</dbReference>
<keyword evidence="5" id="KW-0479">Metal-binding</keyword>
<dbReference type="Pfam" id="PF00040">
    <property type="entry name" value="fn2"/>
    <property type="match status" value="2"/>
</dbReference>
<gene>
    <name evidence="13" type="ORF">MG293_015608</name>
</gene>
<dbReference type="EMBL" id="JAKZEL010000019">
    <property type="protein sequence ID" value="KAI4534748.1"/>
    <property type="molecule type" value="Genomic_DNA"/>
</dbReference>
<dbReference type="SMART" id="SM00059">
    <property type="entry name" value="FN2"/>
    <property type="match status" value="1"/>
</dbReference>
<dbReference type="PANTHER" id="PTHR45917:SF3">
    <property type="entry name" value="CALCIUM-BINDING PROTEIN 5"/>
    <property type="match status" value="1"/>
</dbReference>
<dbReference type="PROSITE" id="PS51092">
    <property type="entry name" value="FN2_2"/>
    <property type="match status" value="1"/>
</dbReference>
<dbReference type="GO" id="GO:0005737">
    <property type="term" value="C:cytoplasm"/>
    <property type="evidence" value="ECO:0007669"/>
    <property type="project" value="UniProtKB-SubCell"/>
</dbReference>
<dbReference type="FunFam" id="3.40.50.300:FF:000433">
    <property type="entry name" value="Estrogen sulfotransferase"/>
    <property type="match status" value="1"/>
</dbReference>
<dbReference type="GO" id="GO:0051923">
    <property type="term" value="P:sulfation"/>
    <property type="evidence" value="ECO:0007669"/>
    <property type="project" value="UniProtKB-ARBA"/>
</dbReference>
<dbReference type="PANTHER" id="PTHR45917">
    <property type="entry name" value="CALCIUM-BINDING PROTEIN 1-RELATED"/>
    <property type="match status" value="1"/>
</dbReference>
<organism evidence="13 14">
    <name type="scientific">Ovis ammon polii</name>
    <dbReference type="NCBI Taxonomy" id="230172"/>
    <lineage>
        <taxon>Eukaryota</taxon>
        <taxon>Metazoa</taxon>
        <taxon>Chordata</taxon>
        <taxon>Craniata</taxon>
        <taxon>Vertebrata</taxon>
        <taxon>Euteleostomi</taxon>
        <taxon>Mammalia</taxon>
        <taxon>Eutheria</taxon>
        <taxon>Laurasiatheria</taxon>
        <taxon>Artiodactyla</taxon>
        <taxon>Ruminantia</taxon>
        <taxon>Pecora</taxon>
        <taxon>Bovidae</taxon>
        <taxon>Caprinae</taxon>
        <taxon>Ovis</taxon>
    </lineage>
</organism>
<dbReference type="PROSITE" id="PS00018">
    <property type="entry name" value="EF_HAND_1"/>
    <property type="match status" value="2"/>
</dbReference>
<keyword evidence="7" id="KW-0106">Calcium</keyword>
<dbReference type="InterPro" id="IPR011992">
    <property type="entry name" value="EF-hand-dom_pair"/>
</dbReference>
<dbReference type="InterPro" id="IPR002048">
    <property type="entry name" value="EF_hand_dom"/>
</dbReference>
<evidence type="ECO:0000256" key="5">
    <source>
        <dbReference type="ARBA" id="ARBA00022723"/>
    </source>
</evidence>
<dbReference type="FunFam" id="1.10.238.10:FF:000037">
    <property type="entry name" value="calcium-binding protein 1 isoform X2"/>
    <property type="match status" value="1"/>
</dbReference>
<dbReference type="CDD" id="cd00051">
    <property type="entry name" value="EFh"/>
    <property type="match status" value="1"/>
</dbReference>
<dbReference type="InterPro" id="IPR013806">
    <property type="entry name" value="Kringle-like"/>
</dbReference>